<feature type="domain" description="E3 ubiquitin-protein ligase UBR-like C-terminal" evidence="3">
    <location>
        <begin position="828"/>
        <end position="868"/>
    </location>
</feature>
<feature type="compositionally biased region" description="Basic and acidic residues" evidence="2">
    <location>
        <begin position="161"/>
        <end position="172"/>
    </location>
</feature>
<dbReference type="InterPro" id="IPR044046">
    <property type="entry name" value="E3_ligase_UBR-like_C"/>
</dbReference>
<dbReference type="EC" id="2.3.2.27" evidence="1"/>
<gene>
    <name evidence="4" type="ORF">BOX15_Mlig013960g1</name>
</gene>
<keyword evidence="1" id="KW-0808">Transferase</keyword>
<dbReference type="PANTHER" id="PTHR21497">
    <property type="entry name" value="UBIQUITIN LIGASE E3 ALPHA-RELATED"/>
    <property type="match status" value="1"/>
</dbReference>
<feature type="region of interest" description="Disordered" evidence="2">
    <location>
        <begin position="875"/>
        <end position="903"/>
    </location>
</feature>
<protein>
    <recommendedName>
        <fullName evidence="1">E3 ubiquitin-protein ligase</fullName>
        <ecNumber evidence="1">2.3.2.27</ecNumber>
    </recommendedName>
</protein>
<dbReference type="InterPro" id="IPR039164">
    <property type="entry name" value="UBR1-like"/>
</dbReference>
<dbReference type="GO" id="GO:0008270">
    <property type="term" value="F:zinc ion binding"/>
    <property type="evidence" value="ECO:0007669"/>
    <property type="project" value="UniProtKB-UniRule"/>
</dbReference>
<feature type="domain" description="E3 ubiquitin-protein ligase UBR-like C-terminal" evidence="3">
    <location>
        <begin position="465"/>
        <end position="625"/>
    </location>
</feature>
<dbReference type="Proteomes" id="UP000215902">
    <property type="component" value="Unassembled WGS sequence"/>
</dbReference>
<dbReference type="PANTHER" id="PTHR21497:SF39">
    <property type="entry name" value="E3 UBIQUITIN-PROTEIN LIGASE UBR3"/>
    <property type="match status" value="1"/>
</dbReference>
<evidence type="ECO:0000256" key="2">
    <source>
        <dbReference type="SAM" id="MobiDB-lite"/>
    </source>
</evidence>
<organism evidence="4 5">
    <name type="scientific">Macrostomum lignano</name>
    <dbReference type="NCBI Taxonomy" id="282301"/>
    <lineage>
        <taxon>Eukaryota</taxon>
        <taxon>Metazoa</taxon>
        <taxon>Spiralia</taxon>
        <taxon>Lophotrochozoa</taxon>
        <taxon>Platyhelminthes</taxon>
        <taxon>Rhabditophora</taxon>
        <taxon>Macrostomorpha</taxon>
        <taxon>Macrostomida</taxon>
        <taxon>Macrostomidae</taxon>
        <taxon>Macrostomum</taxon>
    </lineage>
</organism>
<dbReference type="Pfam" id="PF18995">
    <property type="entry name" value="PRT6_C"/>
    <property type="match status" value="2"/>
</dbReference>
<comment type="caution">
    <text evidence="4">The sequence shown here is derived from an EMBL/GenBank/DDBJ whole genome shotgun (WGS) entry which is preliminary data.</text>
</comment>
<dbReference type="OrthoDB" id="26387at2759"/>
<dbReference type="GO" id="GO:0000151">
    <property type="term" value="C:ubiquitin ligase complex"/>
    <property type="evidence" value="ECO:0007669"/>
    <property type="project" value="TreeGrafter"/>
</dbReference>
<dbReference type="AlphaFoldDB" id="A0A267DWL3"/>
<evidence type="ECO:0000313" key="4">
    <source>
        <dbReference type="EMBL" id="PAA53703.1"/>
    </source>
</evidence>
<dbReference type="GO" id="GO:0016567">
    <property type="term" value="P:protein ubiquitination"/>
    <property type="evidence" value="ECO:0007669"/>
    <property type="project" value="UniProtKB-UniRule"/>
</dbReference>
<keyword evidence="5" id="KW-1185">Reference proteome</keyword>
<feature type="compositionally biased region" description="Low complexity" evidence="2">
    <location>
        <begin position="215"/>
        <end position="227"/>
    </location>
</feature>
<dbReference type="GO" id="GO:0005737">
    <property type="term" value="C:cytoplasm"/>
    <property type="evidence" value="ECO:0007669"/>
    <property type="project" value="TreeGrafter"/>
</dbReference>
<comment type="catalytic activity">
    <reaction evidence="1">
        <text>S-ubiquitinyl-[E2 ubiquitin-conjugating enzyme]-L-cysteine + [acceptor protein]-L-lysine = [E2 ubiquitin-conjugating enzyme]-L-cysteine + N(6)-ubiquitinyl-[acceptor protein]-L-lysine.</text>
        <dbReference type="EC" id="2.3.2.27"/>
    </reaction>
</comment>
<feature type="compositionally biased region" description="Gly residues" evidence="2">
    <location>
        <begin position="138"/>
        <end position="158"/>
    </location>
</feature>
<dbReference type="UniPathway" id="UPA00143"/>
<comment type="similarity">
    <text evidence="1">Belongs to the E3 ubiquitin-protein ligase UBR1-like family.</text>
</comment>
<evidence type="ECO:0000313" key="5">
    <source>
        <dbReference type="Proteomes" id="UP000215902"/>
    </source>
</evidence>
<keyword evidence="1" id="KW-0863">Zinc-finger</keyword>
<accession>A0A267DWL3</accession>
<reference evidence="4 5" key="1">
    <citation type="submission" date="2017-06" db="EMBL/GenBank/DDBJ databases">
        <title>A platform for efficient transgenesis in Macrostomum lignano, a flatworm model organism for stem cell research.</title>
        <authorList>
            <person name="Berezikov E."/>
        </authorList>
    </citation>
    <scope>NUCLEOTIDE SEQUENCE [LARGE SCALE GENOMIC DNA]</scope>
    <source>
        <strain evidence="4">DV1</strain>
        <tissue evidence="4">Whole organism</tissue>
    </source>
</reference>
<dbReference type="GO" id="GO:0061630">
    <property type="term" value="F:ubiquitin protein ligase activity"/>
    <property type="evidence" value="ECO:0007669"/>
    <property type="project" value="UniProtKB-UniRule"/>
</dbReference>
<keyword evidence="1" id="KW-0833">Ubl conjugation pathway</keyword>
<comment type="function">
    <text evidence="1">Ubiquitin ligase protein which is a component of the N-end rule pathway. Recognizes and binds to proteins bearing specific N-terminal residues that are destabilizing according to the N-end rule, leading to their ubiquitination and subsequent degradation.</text>
</comment>
<dbReference type="STRING" id="282301.A0A267DWL3"/>
<keyword evidence="1" id="KW-0862">Zinc</keyword>
<proteinExistence type="inferred from homology"/>
<sequence length="918" mass="98914">MTKRRAATPAADLPIVRPPQLPAFAAAYQPIVELLHCDVMLGLMRAVVQATKDAGASSKRHWSEVQLERVLYLMLVGLDEDQRRGDRRFLDCVLSGIGEASLMSAMESVPKSRLAMDSVRQLHGYTLARLRRLCTGQGEGGESGGNEAGEVGGGGSGGLDAARDAAEAEVRRRQQQKLAQDRRDRLMAKMMRMQKNFLAEYGDLVEQADDKSGGATASENSTESTSAGRRSDGPLIGPNRTVAHEPQPGLTCLLCQEANRPDSRDPMLLAGLVQRSTVLSQDRGRSRDTDWSGCFVEAELLEGSHFSSCGHAMHRSCYSDFMDSPSNVHVNRGGELGRSRYLCPLCQQLCNCALPVAPSLPCSAEQQQQHQFDANADSGRFDSWLSSIRDGVAAGLPKWPPQAAAESRVVAFRKNHDDNSWPGAEAAQALNNLAKVCEVRGLGADLPPELMPTGWKLPEKADPLLLTVAFSLQAAETAGRATERPLFSALPERCAVGLAALVRAVAQRPVASDSDFDRLHQLAINNLSLLLHLQRPNLPLPCLLEADMSTCLVQLTYCLYRMAGQPPDCSDADLCRLIRLVAGAHVFQICLTLPSDPDASTNADSDADASGDDSDCRKLDRLVRQCRSAVGLPPAALSGPGLAIKSPPPACAAPLRRHFLSRPDRRPGAVGAGACVLGRGGVRLAGRPAAAAPPAVRPAHRAAGVPVVPRLCQAAGQSCQPGCQVSQAGGPAGQLAYRLYRPAAGVQRLPVPVRRWPGPGRPKSPAGQVPGLRQAGVQQLQLLPDACVQRRSRYRRSQSARRYVHRRHRRVPSRARLHPAAGVGPNRLGCISSAPYVDRYGETDEYLRRGQPLQLSSAMYSRLQEDWLRHSLAARAGRDPHSGNSLKFNRGQKEGNRPGGQITGTPLTVWASLALACW</sequence>
<comment type="pathway">
    <text evidence="1">Protein modification; protein ubiquitination.</text>
</comment>
<evidence type="ECO:0000256" key="1">
    <source>
        <dbReference type="RuleBase" id="RU366018"/>
    </source>
</evidence>
<name>A0A267DWL3_9PLAT</name>
<dbReference type="EMBL" id="NIVC01003038">
    <property type="protein sequence ID" value="PAA53703.1"/>
    <property type="molecule type" value="Genomic_DNA"/>
</dbReference>
<dbReference type="GO" id="GO:0071596">
    <property type="term" value="P:ubiquitin-dependent protein catabolic process via the N-end rule pathway"/>
    <property type="evidence" value="ECO:0007669"/>
    <property type="project" value="UniProtKB-UniRule"/>
</dbReference>
<feature type="region of interest" description="Disordered" evidence="2">
    <location>
        <begin position="138"/>
        <end position="182"/>
    </location>
</feature>
<evidence type="ECO:0000259" key="3">
    <source>
        <dbReference type="Pfam" id="PF18995"/>
    </source>
</evidence>
<feature type="region of interest" description="Disordered" evidence="2">
    <location>
        <begin position="209"/>
        <end position="244"/>
    </location>
</feature>
<keyword evidence="1" id="KW-0479">Metal-binding</keyword>